<feature type="compositionally biased region" description="Polar residues" evidence="6">
    <location>
        <begin position="498"/>
        <end position="510"/>
    </location>
</feature>
<keyword evidence="2 4" id="KW-0479">Metal-binding</keyword>
<evidence type="ECO:0000256" key="3">
    <source>
        <dbReference type="ARBA" id="ARBA00022833"/>
    </source>
</evidence>
<dbReference type="GO" id="GO:0005933">
    <property type="term" value="C:cellular bud"/>
    <property type="evidence" value="ECO:0007669"/>
    <property type="project" value="UniProtKB-ARBA"/>
</dbReference>
<dbReference type="SMART" id="SM00324">
    <property type="entry name" value="RhoGAP"/>
    <property type="match status" value="1"/>
</dbReference>
<feature type="compositionally biased region" description="Polar residues" evidence="6">
    <location>
        <begin position="908"/>
        <end position="926"/>
    </location>
</feature>
<dbReference type="GO" id="GO:0046872">
    <property type="term" value="F:metal ion binding"/>
    <property type="evidence" value="ECO:0007669"/>
    <property type="project" value="UniProtKB-KW"/>
</dbReference>
<dbReference type="PROSITE" id="PS00478">
    <property type="entry name" value="LIM_DOMAIN_1"/>
    <property type="match status" value="1"/>
</dbReference>
<keyword evidence="5" id="KW-0175">Coiled coil</keyword>
<feature type="compositionally biased region" description="Polar residues" evidence="6">
    <location>
        <begin position="810"/>
        <end position="826"/>
    </location>
</feature>
<dbReference type="Pfam" id="PF00620">
    <property type="entry name" value="RhoGAP"/>
    <property type="match status" value="1"/>
</dbReference>
<keyword evidence="3 4" id="KW-0862">Zinc</keyword>
<feature type="compositionally biased region" description="Polar residues" evidence="6">
    <location>
        <begin position="349"/>
        <end position="359"/>
    </location>
</feature>
<feature type="region of interest" description="Disordered" evidence="6">
    <location>
        <begin position="262"/>
        <end position="370"/>
    </location>
</feature>
<feature type="region of interest" description="Disordered" evidence="6">
    <location>
        <begin position="601"/>
        <end position="633"/>
    </location>
</feature>
<feature type="region of interest" description="Disordered" evidence="6">
    <location>
        <begin position="1"/>
        <end position="21"/>
    </location>
</feature>
<evidence type="ECO:0000256" key="6">
    <source>
        <dbReference type="SAM" id="MobiDB-lite"/>
    </source>
</evidence>
<gene>
    <name evidence="9" type="primary">RGA1</name>
    <name evidence="9" type="ORF">Cantr_07277</name>
</gene>
<evidence type="ECO:0000259" key="8">
    <source>
        <dbReference type="PROSITE" id="PS50238"/>
    </source>
</evidence>
<evidence type="ECO:0000256" key="5">
    <source>
        <dbReference type="SAM" id="Coils"/>
    </source>
</evidence>
<dbReference type="InterPro" id="IPR050729">
    <property type="entry name" value="Rho-GAP"/>
</dbReference>
<feature type="region of interest" description="Disordered" evidence="6">
    <location>
        <begin position="486"/>
        <end position="586"/>
    </location>
</feature>
<dbReference type="InterPro" id="IPR008936">
    <property type="entry name" value="Rho_GTPase_activation_prot"/>
</dbReference>
<sequence>MPEVITSSQAMAPPQQSSTPDLARQREVCKKCNQLILEGHAYELGDDRWHIHCFNCSKCNTSLGCNSNFLVLGNGNLICSNCSYNCKQCGRKIDDLAILTGDQAYCSNCFKCRSCKNKIEDLRYARTSKGLFCMDCHEKLMAKKKKYDAKKKHLAMLQEKRLQLEREKDQREYQILEDHKRSVNSSRNSLINAYMTNNPNTQSGESLLYQQNNKSASSVVSGKNKSLPLPPSVSPSKPQSTFQGKNITDISLSSLSASQIFSETNARSPQQQRQSLNQHQQQHHLQHQPSGGGLHNPPVLQPDNDFSIEEVQNASDSDSNDEEGDRTNGTSLRNKNSSRNSKILPFVNEYSTPPLSSEQINRHDVSQDTDKSVYVDVLNTPPENTGSSPYDDHLKPGVNLSPRENNLDPKSKNLLILSPNQFHDHEFHNAKSPMIDSPGTIISRNSNQNLKPVNLSVEERPRSTCSSPFAKANRQARVVETNDEILTEGVDPDLSIGTPRQETSRSGTLKSMSSPPPKVPPPRTPSRNAEHVKKFSFDETPKGLGLEGVDYDNHDDQRQYIKLQQEKRRRGSAGEEGSPSSIMNTPKRIISNFSPAVTNLESPQEMDEHLRQQQPSRKNSIIKGLKHKRSTSGNQNILSSIFKSKDESRVHVRHASDGSVVNGISSAYISPPITGASMNGGHHFRSTSDSTMLMHEEDSFDMKAMKNEIQQLSSTKGTLDQDVKKLKAEKQKLTEQLKQMQAKISSESMKYDNLVGEINELQAQKLKLAEENKELVAQQKTMQAEVARLSESSSTESDLGDGSTLGKSALRSTTSPYKTHTPTSSRENFEYTPQQQQQQQQQPLEDEQTHKATRLKFWRRPKIGFPQVVPATQESNSNSSSSSNLNNSSSHNGSNSNGAGNANGSANTLNFPNNGSRIPNSYSSQALRIPPLNGNGNNNLSVNNANVGGKFTKSKSSNILDSILSGDSNQVPLFNSSIQRRADYEGNAVPMIVTRCLTEVEKRGLDFEGIYRISGGNSAIVSIENAFASLSNDPDDKQLSRLDETLSGDIHAVTSALKRYLRKLPEPIIPYVLYDEFIRVSSNTNNSKETRVSELINVINKLPTANKLTLKVIIKHLQVVNSMRDSNKMGYKNLSVVFAPTLARDETGEREMSDMGFRNDTTELLLNESTQIF</sequence>
<accession>A0A367XZE9</accession>
<dbReference type="InterPro" id="IPR000198">
    <property type="entry name" value="RhoGAP_dom"/>
</dbReference>
<reference evidence="9 10" key="1">
    <citation type="submission" date="2018-06" db="EMBL/GenBank/DDBJ databases">
        <title>Whole genome sequencing of Candida tropicalis (genome annotated by CSBL at Korea University).</title>
        <authorList>
            <person name="Ahn J."/>
        </authorList>
    </citation>
    <scope>NUCLEOTIDE SEQUENCE [LARGE SCALE GENOMIC DNA]</scope>
    <source>
        <strain evidence="9 10">ATCC 20962</strain>
    </source>
</reference>
<dbReference type="SMART" id="SM00132">
    <property type="entry name" value="LIM"/>
    <property type="match status" value="2"/>
</dbReference>
<protein>
    <submittedName>
        <fullName evidence="9">Rho-type GTPase-activating protein 1</fullName>
    </submittedName>
</protein>
<keyword evidence="1" id="KW-0343">GTPase activation</keyword>
<feature type="compositionally biased region" description="Basic and acidic residues" evidence="6">
    <location>
        <begin position="528"/>
        <end position="541"/>
    </location>
</feature>
<dbReference type="PROSITE" id="PS50023">
    <property type="entry name" value="LIM_DOMAIN_2"/>
    <property type="match status" value="1"/>
</dbReference>
<evidence type="ECO:0000256" key="4">
    <source>
        <dbReference type="PROSITE-ProRule" id="PRU00125"/>
    </source>
</evidence>
<feature type="compositionally biased region" description="Low complexity" evidence="6">
    <location>
        <begin position="333"/>
        <end position="342"/>
    </location>
</feature>
<dbReference type="EMBL" id="QLNQ01000027">
    <property type="protein sequence ID" value="RCK58978.1"/>
    <property type="molecule type" value="Genomic_DNA"/>
</dbReference>
<dbReference type="GO" id="GO:0007165">
    <property type="term" value="P:signal transduction"/>
    <property type="evidence" value="ECO:0007669"/>
    <property type="project" value="InterPro"/>
</dbReference>
<dbReference type="CDD" id="cd09395">
    <property type="entry name" value="LIM2_Rga"/>
    <property type="match status" value="1"/>
</dbReference>
<feature type="compositionally biased region" description="Low complexity" evidence="6">
    <location>
        <begin position="267"/>
        <end position="280"/>
    </location>
</feature>
<organism evidence="9 10">
    <name type="scientific">Candida viswanathii</name>
    <dbReference type="NCBI Taxonomy" id="5486"/>
    <lineage>
        <taxon>Eukaryota</taxon>
        <taxon>Fungi</taxon>
        <taxon>Dikarya</taxon>
        <taxon>Ascomycota</taxon>
        <taxon>Saccharomycotina</taxon>
        <taxon>Pichiomycetes</taxon>
        <taxon>Debaryomycetaceae</taxon>
        <taxon>Candida/Lodderomyces clade</taxon>
        <taxon>Candida</taxon>
    </lineage>
</organism>
<dbReference type="GO" id="GO:0005096">
    <property type="term" value="F:GTPase activator activity"/>
    <property type="evidence" value="ECO:0007669"/>
    <property type="project" value="UniProtKB-KW"/>
</dbReference>
<evidence type="ECO:0000313" key="10">
    <source>
        <dbReference type="Proteomes" id="UP000253472"/>
    </source>
</evidence>
<feature type="coiled-coil region" evidence="5">
    <location>
        <begin position="147"/>
        <end position="179"/>
    </location>
</feature>
<dbReference type="PROSITE" id="PS50238">
    <property type="entry name" value="RHOGAP"/>
    <property type="match status" value="1"/>
</dbReference>
<dbReference type="OrthoDB" id="19923at2759"/>
<feature type="region of interest" description="Disordered" evidence="6">
    <location>
        <begin position="212"/>
        <end position="245"/>
    </location>
</feature>
<feature type="domain" description="LIM zinc-binding" evidence="7">
    <location>
        <begin position="27"/>
        <end position="89"/>
    </location>
</feature>
<feature type="region of interest" description="Disordered" evidence="6">
    <location>
        <begin position="787"/>
        <end position="930"/>
    </location>
</feature>
<dbReference type="PANTHER" id="PTHR23176:SF128">
    <property type="entry name" value="RHO GTPASE-ACTIVATING PROTEIN RGD1"/>
    <property type="match status" value="1"/>
</dbReference>
<dbReference type="AlphaFoldDB" id="A0A367XZE9"/>
<feature type="compositionally biased region" description="Pro residues" evidence="6">
    <location>
        <begin position="514"/>
        <end position="524"/>
    </location>
</feature>
<dbReference type="SUPFAM" id="SSF48350">
    <property type="entry name" value="GTPase activation domain, GAP"/>
    <property type="match status" value="1"/>
</dbReference>
<feature type="compositionally biased region" description="Low complexity" evidence="6">
    <location>
        <begin position="875"/>
        <end position="907"/>
    </location>
</feature>
<dbReference type="GO" id="GO:0005938">
    <property type="term" value="C:cell cortex"/>
    <property type="evidence" value="ECO:0007669"/>
    <property type="project" value="UniProtKB-ARBA"/>
</dbReference>
<dbReference type="CDD" id="cd00159">
    <property type="entry name" value="RhoGAP"/>
    <property type="match status" value="1"/>
</dbReference>
<dbReference type="Pfam" id="PF00412">
    <property type="entry name" value="LIM"/>
    <property type="match status" value="1"/>
</dbReference>
<dbReference type="InterPro" id="IPR001781">
    <property type="entry name" value="Znf_LIM"/>
</dbReference>
<feature type="compositionally biased region" description="Basic and acidic residues" evidence="6">
    <location>
        <begin position="360"/>
        <end position="370"/>
    </location>
</feature>
<feature type="compositionally biased region" description="Polar residues" evidence="6">
    <location>
        <begin position="212"/>
        <end position="224"/>
    </location>
</feature>
<dbReference type="Proteomes" id="UP000253472">
    <property type="component" value="Unassembled WGS sequence"/>
</dbReference>
<keyword evidence="10" id="KW-1185">Reference proteome</keyword>
<keyword evidence="4" id="KW-0440">LIM domain</keyword>
<evidence type="ECO:0000313" key="9">
    <source>
        <dbReference type="EMBL" id="RCK58978.1"/>
    </source>
</evidence>
<feature type="compositionally biased region" description="Low complexity" evidence="6">
    <location>
        <begin position="1"/>
        <end position="20"/>
    </location>
</feature>
<dbReference type="CDD" id="cd09394">
    <property type="entry name" value="LIM1_Rga"/>
    <property type="match status" value="1"/>
</dbReference>
<name>A0A367XZE9_9ASCO</name>
<dbReference type="PANTHER" id="PTHR23176">
    <property type="entry name" value="RHO/RAC/CDC GTPASE-ACTIVATING PROTEIN"/>
    <property type="match status" value="1"/>
</dbReference>
<dbReference type="STRING" id="5486.A0A367XZE9"/>
<feature type="compositionally biased region" description="Basic residues" evidence="6">
    <location>
        <begin position="851"/>
        <end position="862"/>
    </location>
</feature>
<proteinExistence type="predicted"/>
<evidence type="ECO:0000256" key="2">
    <source>
        <dbReference type="ARBA" id="ARBA00022723"/>
    </source>
</evidence>
<dbReference type="Gene3D" id="2.10.110.10">
    <property type="entry name" value="Cysteine Rich Protein"/>
    <property type="match status" value="2"/>
</dbReference>
<evidence type="ECO:0000259" key="7">
    <source>
        <dbReference type="PROSITE" id="PS50023"/>
    </source>
</evidence>
<feature type="domain" description="Rho-GAP" evidence="8">
    <location>
        <begin position="976"/>
        <end position="1173"/>
    </location>
</feature>
<dbReference type="Gene3D" id="1.10.555.10">
    <property type="entry name" value="Rho GTPase activation protein"/>
    <property type="match status" value="1"/>
</dbReference>
<evidence type="ECO:0000256" key="1">
    <source>
        <dbReference type="ARBA" id="ARBA00022468"/>
    </source>
</evidence>
<comment type="caution">
    <text evidence="9">The sequence shown here is derived from an EMBL/GenBank/DDBJ whole genome shotgun (WGS) entry which is preliminary data.</text>
</comment>